<keyword evidence="3" id="KW-1185">Reference proteome</keyword>
<comment type="caution">
    <text evidence="2">The sequence shown here is derived from an EMBL/GenBank/DDBJ whole genome shotgun (WGS) entry which is preliminary data.</text>
</comment>
<dbReference type="RefSeq" id="WP_344568912.1">
    <property type="nucleotide sequence ID" value="NZ_BAAARJ010000018.1"/>
</dbReference>
<evidence type="ECO:0000313" key="3">
    <source>
        <dbReference type="Proteomes" id="UP001501447"/>
    </source>
</evidence>
<evidence type="ECO:0000256" key="1">
    <source>
        <dbReference type="SAM" id="MobiDB-lite"/>
    </source>
</evidence>
<name>A0ABN3QLW1_9ACTN</name>
<proteinExistence type="predicted"/>
<feature type="compositionally biased region" description="Basic and acidic residues" evidence="1">
    <location>
        <begin position="1"/>
        <end position="16"/>
    </location>
</feature>
<sequence length="60" mass="6628">MFGRKGDSPEEREYQAAKKALASDPVNRGELGYVDIDSPAGQQNLKAQDRVSKAKKNLNH</sequence>
<accession>A0ABN3QLW1</accession>
<feature type="region of interest" description="Disordered" evidence="1">
    <location>
        <begin position="1"/>
        <end position="60"/>
    </location>
</feature>
<dbReference type="EMBL" id="BAAARJ010000018">
    <property type="protein sequence ID" value="GAA2629772.1"/>
    <property type="molecule type" value="Genomic_DNA"/>
</dbReference>
<dbReference type="Proteomes" id="UP001501447">
    <property type="component" value="Unassembled WGS sequence"/>
</dbReference>
<protein>
    <submittedName>
        <fullName evidence="2">Uncharacterized protein</fullName>
    </submittedName>
</protein>
<gene>
    <name evidence="2" type="ORF">GCM10009863_51480</name>
</gene>
<reference evidence="2 3" key="1">
    <citation type="journal article" date="2019" name="Int. J. Syst. Evol. Microbiol.">
        <title>The Global Catalogue of Microorganisms (GCM) 10K type strain sequencing project: providing services to taxonomists for standard genome sequencing and annotation.</title>
        <authorList>
            <consortium name="The Broad Institute Genomics Platform"/>
            <consortium name="The Broad Institute Genome Sequencing Center for Infectious Disease"/>
            <person name="Wu L."/>
            <person name="Ma J."/>
        </authorList>
    </citation>
    <scope>NUCLEOTIDE SEQUENCE [LARGE SCALE GENOMIC DNA]</scope>
    <source>
        <strain evidence="2 3">JCM 16373</strain>
    </source>
</reference>
<organism evidence="2 3">
    <name type="scientific">Streptomyces axinellae</name>
    <dbReference type="NCBI Taxonomy" id="552788"/>
    <lineage>
        <taxon>Bacteria</taxon>
        <taxon>Bacillati</taxon>
        <taxon>Actinomycetota</taxon>
        <taxon>Actinomycetes</taxon>
        <taxon>Kitasatosporales</taxon>
        <taxon>Streptomycetaceae</taxon>
        <taxon>Streptomyces</taxon>
    </lineage>
</organism>
<evidence type="ECO:0000313" key="2">
    <source>
        <dbReference type="EMBL" id="GAA2629772.1"/>
    </source>
</evidence>